<feature type="compositionally biased region" description="Polar residues" evidence="11">
    <location>
        <begin position="360"/>
        <end position="371"/>
    </location>
</feature>
<evidence type="ECO:0000256" key="10">
    <source>
        <dbReference type="ARBA" id="ARBA00040752"/>
    </source>
</evidence>
<dbReference type="PANTHER" id="PTHR33392">
    <property type="entry name" value="POLYISOPRENYL-TEICHOIC ACID--PEPTIDOGLYCAN TEICHOIC ACID TRANSFERASE TAGU"/>
    <property type="match status" value="1"/>
</dbReference>
<accession>A0A173UFQ3</accession>
<evidence type="ECO:0000256" key="8">
    <source>
        <dbReference type="ARBA" id="ARBA00023163"/>
    </source>
</evidence>
<feature type="region of interest" description="Disordered" evidence="11">
    <location>
        <begin position="352"/>
        <end position="371"/>
    </location>
</feature>
<dbReference type="InterPro" id="IPR004474">
    <property type="entry name" value="LytR_CpsA_psr"/>
</dbReference>
<sequence>MFTKKFTVIISFFLIIAIGIGGMLGYYDARLEAAVTPKKQSMDKVKIKNEEDLTFDKDVVNILLVGSDNGAQGSEKGDHGRSDSMMVATINFKTKELKLTSFLRDMYVEIPGHGRNKLNAAYAFGGEALLYQTLAQNFNIKIDKFCVVDLAAFEKVINRIGGIEMTLEQREAEYLNTTNYISKKKYRNVKVGKQTLNGNQALGYARVRHVFSKKYGVEEFGRTGRQRAVMQATFQKMLQQNPLDLVDIAIDALGDVSTDMDATYIKKLILSVAQMGTTEIDQLRVPIENTYKTAVAGSYPPCGYVFFVNFKANQEALKYFMFNKGKRQDFAKNYGGADAAETCGYPSKYDYNRSKGDSGNIFNSSNTTEGE</sequence>
<dbReference type="EMBL" id="CYXT01000027">
    <property type="protein sequence ID" value="CUN13842.1"/>
    <property type="molecule type" value="Genomic_DNA"/>
</dbReference>
<organism evidence="14 15">
    <name type="scientific">Anaerostipes hadrus</name>
    <dbReference type="NCBI Taxonomy" id="649756"/>
    <lineage>
        <taxon>Bacteria</taxon>
        <taxon>Bacillati</taxon>
        <taxon>Bacillota</taxon>
        <taxon>Clostridia</taxon>
        <taxon>Lachnospirales</taxon>
        <taxon>Lachnospiraceae</taxon>
        <taxon>Anaerostipes</taxon>
    </lineage>
</organism>
<evidence type="ECO:0000256" key="6">
    <source>
        <dbReference type="ARBA" id="ARBA00023015"/>
    </source>
</evidence>
<comment type="function">
    <text evidence="9">Involved in SarA attenuation. Affects resistance to oxacillin and teicoplanin, as well as the synthesis of virulence factors.</text>
</comment>
<evidence type="ECO:0000313" key="14">
    <source>
        <dbReference type="EMBL" id="CUN13842.1"/>
    </source>
</evidence>
<comment type="similarity">
    <text evidence="2">Belongs to the LytR/CpsA/Psr (LCP) family.</text>
</comment>
<protein>
    <recommendedName>
        <fullName evidence="10">Regulatory protein MsrR</fullName>
    </recommendedName>
</protein>
<comment type="subcellular location">
    <subcellularLocation>
        <location evidence="1">Cell membrane</location>
        <topology evidence="1">Single-pass type II membrane protein</topology>
    </subcellularLocation>
</comment>
<dbReference type="AlphaFoldDB" id="A0A173UFQ3"/>
<keyword evidence="4 12" id="KW-0812">Transmembrane</keyword>
<evidence type="ECO:0000256" key="3">
    <source>
        <dbReference type="ARBA" id="ARBA00022475"/>
    </source>
</evidence>
<dbReference type="Pfam" id="PF03816">
    <property type="entry name" value="LytR_cpsA_psr"/>
    <property type="match status" value="1"/>
</dbReference>
<dbReference type="Gene3D" id="3.40.630.190">
    <property type="entry name" value="LCP protein"/>
    <property type="match status" value="1"/>
</dbReference>
<dbReference type="PANTHER" id="PTHR33392:SF8">
    <property type="entry name" value="REGULATORY PROTEIN MSRR"/>
    <property type="match status" value="1"/>
</dbReference>
<reference evidence="14 15" key="1">
    <citation type="submission" date="2015-09" db="EMBL/GenBank/DDBJ databases">
        <authorList>
            <consortium name="Pathogen Informatics"/>
        </authorList>
    </citation>
    <scope>NUCLEOTIDE SEQUENCE [LARGE SCALE GENOMIC DNA]</scope>
    <source>
        <strain evidence="14 15">2789STDY5608868</strain>
    </source>
</reference>
<gene>
    <name evidence="14" type="primary">msrR_2</name>
    <name evidence="14" type="ORF">ERS852425_02866</name>
</gene>
<evidence type="ECO:0000256" key="5">
    <source>
        <dbReference type="ARBA" id="ARBA00022989"/>
    </source>
</evidence>
<evidence type="ECO:0000256" key="11">
    <source>
        <dbReference type="SAM" id="MobiDB-lite"/>
    </source>
</evidence>
<evidence type="ECO:0000256" key="7">
    <source>
        <dbReference type="ARBA" id="ARBA00023136"/>
    </source>
</evidence>
<name>A0A173UFQ3_ANAHA</name>
<keyword evidence="8" id="KW-0804">Transcription</keyword>
<dbReference type="NCBIfam" id="TIGR00350">
    <property type="entry name" value="lytR_cpsA_psr"/>
    <property type="match status" value="1"/>
</dbReference>
<evidence type="ECO:0000256" key="2">
    <source>
        <dbReference type="ARBA" id="ARBA00006068"/>
    </source>
</evidence>
<evidence type="ECO:0000256" key="9">
    <source>
        <dbReference type="ARBA" id="ARBA00037178"/>
    </source>
</evidence>
<dbReference type="Proteomes" id="UP000095598">
    <property type="component" value="Unassembled WGS sequence"/>
</dbReference>
<keyword evidence="5 12" id="KW-1133">Transmembrane helix</keyword>
<dbReference type="GO" id="GO:0005886">
    <property type="term" value="C:plasma membrane"/>
    <property type="evidence" value="ECO:0007669"/>
    <property type="project" value="UniProtKB-SubCell"/>
</dbReference>
<dbReference type="RefSeq" id="WP_055259622.1">
    <property type="nucleotide sequence ID" value="NZ_CYXT01000027.1"/>
</dbReference>
<evidence type="ECO:0000256" key="1">
    <source>
        <dbReference type="ARBA" id="ARBA00004401"/>
    </source>
</evidence>
<evidence type="ECO:0000313" key="15">
    <source>
        <dbReference type="Proteomes" id="UP000095598"/>
    </source>
</evidence>
<evidence type="ECO:0000256" key="4">
    <source>
        <dbReference type="ARBA" id="ARBA00022692"/>
    </source>
</evidence>
<keyword evidence="3" id="KW-1003">Cell membrane</keyword>
<evidence type="ECO:0000256" key="12">
    <source>
        <dbReference type="SAM" id="Phobius"/>
    </source>
</evidence>
<keyword evidence="6" id="KW-0805">Transcription regulation</keyword>
<dbReference type="InterPro" id="IPR050922">
    <property type="entry name" value="LytR/CpsA/Psr_CW_biosynth"/>
</dbReference>
<feature type="transmembrane region" description="Helical" evidence="12">
    <location>
        <begin position="7"/>
        <end position="27"/>
    </location>
</feature>
<proteinExistence type="inferred from homology"/>
<evidence type="ECO:0000259" key="13">
    <source>
        <dbReference type="Pfam" id="PF03816"/>
    </source>
</evidence>
<feature type="domain" description="Cell envelope-related transcriptional attenuator" evidence="13">
    <location>
        <begin position="81"/>
        <end position="238"/>
    </location>
</feature>
<keyword evidence="7 12" id="KW-0472">Membrane</keyword>